<proteinExistence type="predicted"/>
<evidence type="ECO:0000313" key="3">
    <source>
        <dbReference type="Proteomes" id="UP000001623"/>
    </source>
</evidence>
<name>F7XZ78_MESOW</name>
<reference evidence="2 3" key="1">
    <citation type="submission" date="2010-10" db="EMBL/GenBank/DDBJ databases">
        <title>Complete sequence of Mesorhizobium opportunistum WSM2075.</title>
        <authorList>
            <consortium name="US DOE Joint Genome Institute"/>
            <person name="Lucas S."/>
            <person name="Copeland A."/>
            <person name="Lapidus A."/>
            <person name="Cheng J.-F."/>
            <person name="Bruce D."/>
            <person name="Goodwin L."/>
            <person name="Pitluck S."/>
            <person name="Chertkov O."/>
            <person name="Misra M."/>
            <person name="Detter J.C."/>
            <person name="Han C."/>
            <person name="Tapia R."/>
            <person name="Land M."/>
            <person name="Hauser L."/>
            <person name="Kyrpides N."/>
            <person name="Ovchinnikova G."/>
            <person name="Mavrommatis K.M."/>
            <person name="Tiwari R.P."/>
            <person name="Howieson J.G."/>
            <person name="O'Hara G.W."/>
            <person name="Nandasena K.G."/>
            <person name="Woyke T."/>
        </authorList>
    </citation>
    <scope>NUCLEOTIDE SEQUENCE [LARGE SCALE GENOMIC DNA]</scope>
    <source>
        <strain evidence="3">LMG 24607 / HAMBI 3007 / WSM2075</strain>
    </source>
</reference>
<organism evidence="2 3">
    <name type="scientific">Mesorhizobium opportunistum (strain LMG 24607 / HAMBI 3007 / WSM2075)</name>
    <dbReference type="NCBI Taxonomy" id="536019"/>
    <lineage>
        <taxon>Bacteria</taxon>
        <taxon>Pseudomonadati</taxon>
        <taxon>Pseudomonadota</taxon>
        <taxon>Alphaproteobacteria</taxon>
        <taxon>Hyphomicrobiales</taxon>
        <taxon>Phyllobacteriaceae</taxon>
        <taxon>Mesorhizobium</taxon>
    </lineage>
</organism>
<evidence type="ECO:0000313" key="2">
    <source>
        <dbReference type="EMBL" id="AEH84723.1"/>
    </source>
</evidence>
<gene>
    <name evidence="2" type="ordered locus">Mesop_0228</name>
</gene>
<dbReference type="HOGENOM" id="CLU_3081639_0_0_5"/>
<dbReference type="Proteomes" id="UP000001623">
    <property type="component" value="Chromosome"/>
</dbReference>
<dbReference type="AlphaFoldDB" id="F7XZ78"/>
<accession>F7XZ78</accession>
<dbReference type="KEGG" id="mop:Mesop_0228"/>
<feature type="region of interest" description="Disordered" evidence="1">
    <location>
        <begin position="1"/>
        <end position="33"/>
    </location>
</feature>
<protein>
    <submittedName>
        <fullName evidence="2">Uncharacterized protein</fullName>
    </submittedName>
</protein>
<evidence type="ECO:0000256" key="1">
    <source>
        <dbReference type="SAM" id="MobiDB-lite"/>
    </source>
</evidence>
<sequence length="52" mass="6205">MTENKRAALQKAFEKGQQSAREGRYDNRYPSISPYHDRYDQGFEVEMETIFD</sequence>
<dbReference type="EMBL" id="CP002279">
    <property type="protein sequence ID" value="AEH84723.1"/>
    <property type="molecule type" value="Genomic_DNA"/>
</dbReference>